<keyword evidence="2" id="KW-1185">Reference proteome</keyword>
<proteinExistence type="predicted"/>
<dbReference type="Proteomes" id="UP001233999">
    <property type="component" value="Unassembled WGS sequence"/>
</dbReference>
<reference evidence="1" key="1">
    <citation type="journal article" date="2023" name="IScience">
        <title>Live-bearing cockroach genome reveals convergent evolutionary mechanisms linked to viviparity in insects and beyond.</title>
        <authorList>
            <person name="Fouks B."/>
            <person name="Harrison M.C."/>
            <person name="Mikhailova A.A."/>
            <person name="Marchal E."/>
            <person name="English S."/>
            <person name="Carruthers M."/>
            <person name="Jennings E.C."/>
            <person name="Chiamaka E.L."/>
            <person name="Frigard R.A."/>
            <person name="Pippel M."/>
            <person name="Attardo G.M."/>
            <person name="Benoit J.B."/>
            <person name="Bornberg-Bauer E."/>
            <person name="Tobe S.S."/>
        </authorList>
    </citation>
    <scope>NUCLEOTIDE SEQUENCE</scope>
    <source>
        <strain evidence="1">Stay&amp;Tobe</strain>
    </source>
</reference>
<dbReference type="AlphaFoldDB" id="A0AAD8E682"/>
<accession>A0AAD8E682</accession>
<name>A0AAD8E682_DIPPU</name>
<organism evidence="1 2">
    <name type="scientific">Diploptera punctata</name>
    <name type="common">Pacific beetle cockroach</name>
    <dbReference type="NCBI Taxonomy" id="6984"/>
    <lineage>
        <taxon>Eukaryota</taxon>
        <taxon>Metazoa</taxon>
        <taxon>Ecdysozoa</taxon>
        <taxon>Arthropoda</taxon>
        <taxon>Hexapoda</taxon>
        <taxon>Insecta</taxon>
        <taxon>Pterygota</taxon>
        <taxon>Neoptera</taxon>
        <taxon>Polyneoptera</taxon>
        <taxon>Dictyoptera</taxon>
        <taxon>Blattodea</taxon>
        <taxon>Blaberoidea</taxon>
        <taxon>Blaberidae</taxon>
        <taxon>Diplopterinae</taxon>
        <taxon>Diploptera</taxon>
    </lineage>
</organism>
<dbReference type="SUPFAM" id="SSF53098">
    <property type="entry name" value="Ribonuclease H-like"/>
    <property type="match status" value="1"/>
</dbReference>
<gene>
    <name evidence="1" type="ORF">L9F63_025058</name>
</gene>
<sequence length="155" mass="17652">MKFKGIELHKNERHGSAISSTDFYKSLKEAIRKRLLEGDDADLPEYAKVFDSKYWSENSGKHLTFGEAEIRKLARKFCLNEREAVHGFHEYLQENKFPDILLPLKHSLGTIAISSSECERGFSQMNLIVTSTRSSMLVRTTSALLFIRIVGPSLT</sequence>
<dbReference type="EMBL" id="JASPKZ010009028">
    <property type="protein sequence ID" value="KAJ9578082.1"/>
    <property type="molecule type" value="Genomic_DNA"/>
</dbReference>
<evidence type="ECO:0000313" key="2">
    <source>
        <dbReference type="Proteomes" id="UP001233999"/>
    </source>
</evidence>
<evidence type="ECO:0000313" key="1">
    <source>
        <dbReference type="EMBL" id="KAJ9578082.1"/>
    </source>
</evidence>
<reference evidence="1" key="2">
    <citation type="submission" date="2023-05" db="EMBL/GenBank/DDBJ databases">
        <authorList>
            <person name="Fouks B."/>
        </authorList>
    </citation>
    <scope>NUCLEOTIDE SEQUENCE</scope>
    <source>
        <strain evidence="1">Stay&amp;Tobe</strain>
        <tissue evidence="1">Testes</tissue>
    </source>
</reference>
<dbReference type="InterPro" id="IPR012337">
    <property type="entry name" value="RNaseH-like_sf"/>
</dbReference>
<protein>
    <recommendedName>
        <fullName evidence="3">HAT C-terminal dimerisation domain-containing protein</fullName>
    </recommendedName>
</protein>
<evidence type="ECO:0008006" key="3">
    <source>
        <dbReference type="Google" id="ProtNLM"/>
    </source>
</evidence>
<comment type="caution">
    <text evidence="1">The sequence shown here is derived from an EMBL/GenBank/DDBJ whole genome shotgun (WGS) entry which is preliminary data.</text>
</comment>